<sequence length="245" mass="28362">MYKTLEIQTLTASLADKKSSSKRVLLPTKQGAETDEEEEHELIRDHLILCEKILKAHHHFSIIYKEILLDNEVNPTTRIYHDVRMILKQQNMCVNTEHNWRCFWNPSWVGLHFGMMNSIDYEESRQKLFWRPLLLFQKESSTITCSRVVETACLMASDDERVATELKKAIMQACTEKKLTQSQLAQESDLKNLSTVERLGKNGELVRKSSGNRSPKSIVEPAKYVEKPAKWGNQKVAPQNIHQPR</sequence>
<protein>
    <submittedName>
        <fullName evidence="2">Uncharacterized protein</fullName>
    </submittedName>
</protein>
<reference evidence="2 3" key="1">
    <citation type="submission" date="2021-05" db="EMBL/GenBank/DDBJ databases">
        <title>Genome Assembly of Synthetic Allotetraploid Brassica napus Reveals Homoeologous Exchanges between Subgenomes.</title>
        <authorList>
            <person name="Davis J.T."/>
        </authorList>
    </citation>
    <scope>NUCLEOTIDE SEQUENCE [LARGE SCALE GENOMIC DNA]</scope>
    <source>
        <strain evidence="3">cv. Da-Ae</strain>
        <tissue evidence="2">Seedling</tissue>
    </source>
</reference>
<feature type="region of interest" description="Disordered" evidence="1">
    <location>
        <begin position="201"/>
        <end position="245"/>
    </location>
</feature>
<accession>A0ABQ8ECT1</accession>
<dbReference type="Proteomes" id="UP000824890">
    <property type="component" value="Unassembled WGS sequence"/>
</dbReference>
<feature type="compositionally biased region" description="Polar residues" evidence="1">
    <location>
        <begin position="236"/>
        <end position="245"/>
    </location>
</feature>
<evidence type="ECO:0000313" key="3">
    <source>
        <dbReference type="Proteomes" id="UP000824890"/>
    </source>
</evidence>
<keyword evidence="3" id="KW-1185">Reference proteome</keyword>
<evidence type="ECO:0000313" key="2">
    <source>
        <dbReference type="EMBL" id="KAH0939481.1"/>
    </source>
</evidence>
<comment type="caution">
    <text evidence="2">The sequence shown here is derived from an EMBL/GenBank/DDBJ whole genome shotgun (WGS) entry which is preliminary data.</text>
</comment>
<name>A0ABQ8ECT1_BRANA</name>
<organism evidence="2 3">
    <name type="scientific">Brassica napus</name>
    <name type="common">Rape</name>
    <dbReference type="NCBI Taxonomy" id="3708"/>
    <lineage>
        <taxon>Eukaryota</taxon>
        <taxon>Viridiplantae</taxon>
        <taxon>Streptophyta</taxon>
        <taxon>Embryophyta</taxon>
        <taxon>Tracheophyta</taxon>
        <taxon>Spermatophyta</taxon>
        <taxon>Magnoliopsida</taxon>
        <taxon>eudicotyledons</taxon>
        <taxon>Gunneridae</taxon>
        <taxon>Pentapetalae</taxon>
        <taxon>rosids</taxon>
        <taxon>malvids</taxon>
        <taxon>Brassicales</taxon>
        <taxon>Brassicaceae</taxon>
        <taxon>Brassiceae</taxon>
        <taxon>Brassica</taxon>
    </lineage>
</organism>
<gene>
    <name evidence="2" type="ORF">HID58_006942</name>
</gene>
<dbReference type="EMBL" id="JAGKQM010000002">
    <property type="protein sequence ID" value="KAH0939481.1"/>
    <property type="molecule type" value="Genomic_DNA"/>
</dbReference>
<proteinExistence type="predicted"/>
<evidence type="ECO:0000256" key="1">
    <source>
        <dbReference type="SAM" id="MobiDB-lite"/>
    </source>
</evidence>